<protein>
    <submittedName>
        <fullName evidence="9">Rieske 2Fe-2S domain-containing protein</fullName>
    </submittedName>
</protein>
<dbReference type="AlphaFoldDB" id="A0A6A8GB57"/>
<dbReference type="PROSITE" id="PS00570">
    <property type="entry name" value="RING_HYDROXYL_ALPHA"/>
    <property type="match status" value="1"/>
</dbReference>
<evidence type="ECO:0000259" key="8">
    <source>
        <dbReference type="PROSITE" id="PS51296"/>
    </source>
</evidence>
<dbReference type="GO" id="GO:0005506">
    <property type="term" value="F:iron ion binding"/>
    <property type="evidence" value="ECO:0007669"/>
    <property type="project" value="InterPro"/>
</dbReference>
<feature type="domain" description="Rieske" evidence="8">
    <location>
        <begin position="45"/>
        <end position="142"/>
    </location>
</feature>
<dbReference type="InterPro" id="IPR015879">
    <property type="entry name" value="Ring_hydroxy_dOase_asu_C_dom"/>
</dbReference>
<dbReference type="PRINTS" id="PR00090">
    <property type="entry name" value="RNGDIOXGNASE"/>
</dbReference>
<keyword evidence="2" id="KW-0001">2Fe-2S</keyword>
<keyword evidence="10" id="KW-1185">Reference proteome</keyword>
<keyword evidence="4" id="KW-0560">Oxidoreductase</keyword>
<name>A0A6A8GB57_9EURY</name>
<gene>
    <name evidence="9" type="ORF">GJR99_16345</name>
</gene>
<evidence type="ECO:0000256" key="4">
    <source>
        <dbReference type="ARBA" id="ARBA00023002"/>
    </source>
</evidence>
<dbReference type="PANTHER" id="PTHR43756">
    <property type="entry name" value="CHOLINE MONOOXYGENASE, CHLOROPLASTIC"/>
    <property type="match status" value="1"/>
</dbReference>
<dbReference type="SUPFAM" id="SSF50022">
    <property type="entry name" value="ISP domain"/>
    <property type="match status" value="1"/>
</dbReference>
<dbReference type="SUPFAM" id="SSF55961">
    <property type="entry name" value="Bet v1-like"/>
    <property type="match status" value="1"/>
</dbReference>
<dbReference type="OrthoDB" id="6837at2157"/>
<dbReference type="GO" id="GO:0051537">
    <property type="term" value="F:2 iron, 2 sulfur cluster binding"/>
    <property type="evidence" value="ECO:0007669"/>
    <property type="project" value="UniProtKB-KW"/>
</dbReference>
<comment type="caution">
    <text evidence="9">The sequence shown here is derived from an EMBL/GenBank/DDBJ whole genome shotgun (WGS) entry which is preliminary data.</text>
</comment>
<dbReference type="RefSeq" id="WP_151114122.1">
    <property type="nucleotide sequence ID" value="NZ_WKJQ01000002.1"/>
</dbReference>
<keyword evidence="6" id="KW-0411">Iron-sulfur</keyword>
<evidence type="ECO:0000313" key="10">
    <source>
        <dbReference type="Proteomes" id="UP000443423"/>
    </source>
</evidence>
<dbReference type="GO" id="GO:0016491">
    <property type="term" value="F:oxidoreductase activity"/>
    <property type="evidence" value="ECO:0007669"/>
    <property type="project" value="UniProtKB-KW"/>
</dbReference>
<dbReference type="Gene3D" id="2.102.10.10">
    <property type="entry name" value="Rieske [2Fe-2S] iron-sulphur domain"/>
    <property type="match status" value="1"/>
</dbReference>
<evidence type="ECO:0000256" key="2">
    <source>
        <dbReference type="ARBA" id="ARBA00022714"/>
    </source>
</evidence>
<dbReference type="PROSITE" id="PS51296">
    <property type="entry name" value="RIESKE"/>
    <property type="match status" value="1"/>
</dbReference>
<dbReference type="CDD" id="cd03469">
    <property type="entry name" value="Rieske_RO_Alpha_N"/>
    <property type="match status" value="1"/>
</dbReference>
<dbReference type="InterPro" id="IPR001663">
    <property type="entry name" value="Rng_hydr_dOase-A"/>
</dbReference>
<keyword evidence="3" id="KW-0479">Metal-binding</keyword>
<dbReference type="EMBL" id="WKJQ01000002">
    <property type="protein sequence ID" value="MRW98137.1"/>
    <property type="molecule type" value="Genomic_DNA"/>
</dbReference>
<dbReference type="InterPro" id="IPR036922">
    <property type="entry name" value="Rieske_2Fe-2S_sf"/>
</dbReference>
<dbReference type="PANTHER" id="PTHR43756:SF5">
    <property type="entry name" value="CHOLINE MONOOXYGENASE, CHLOROPLASTIC"/>
    <property type="match status" value="1"/>
</dbReference>
<sequence>MAKWNQSETASLSESFEEMNALPASAFTDPDVFEDELENVFTESWQYVGSSNQLESPGDYLTADVAGRSVVVIRDDDGELQAYDNVCPHRGSKLLEGCGNATRIQCPYHSWTFEKDGALCSTPAQFANAVRNPALEDEDVDGFDAEENSLHAVHAEALGPFVFVSLAADPDPLAEMVTGVSDGLESYDVGGLTLAHTREKELDCNWKVMVSNYLECDHCHANHPDFVRSVDMQEYDIELDEYYSTQRAPILDDERQEVGETCFYFIWPNTTINIYEAGNGCAVYSIDPLSTTQTVLRADYYFEDEDITADREEIIETSYQLQAEDFELVERQFEGLSSGALAQGRLGPNEHAVHHFHRLVESHLTE</sequence>
<evidence type="ECO:0000256" key="1">
    <source>
        <dbReference type="ARBA" id="ARBA00001962"/>
    </source>
</evidence>
<evidence type="ECO:0000256" key="3">
    <source>
        <dbReference type="ARBA" id="ARBA00022723"/>
    </source>
</evidence>
<reference evidence="9 10" key="1">
    <citation type="submission" date="2019-11" db="EMBL/GenBank/DDBJ databases">
        <title>Whole genome sequence of Haloferax sp. MBLA0078.</title>
        <authorList>
            <person name="Seo M.-J."/>
            <person name="Cho E.-S."/>
        </authorList>
    </citation>
    <scope>NUCLEOTIDE SEQUENCE [LARGE SCALE GENOMIC DNA]</scope>
    <source>
        <strain evidence="9 10">MBLA0078</strain>
    </source>
</reference>
<evidence type="ECO:0000256" key="6">
    <source>
        <dbReference type="ARBA" id="ARBA00023014"/>
    </source>
</evidence>
<dbReference type="InterPro" id="IPR017941">
    <property type="entry name" value="Rieske_2Fe-2S"/>
</dbReference>
<dbReference type="Pfam" id="PF00848">
    <property type="entry name" value="Ring_hydroxyl_A"/>
    <property type="match status" value="1"/>
</dbReference>
<dbReference type="InterPro" id="IPR015881">
    <property type="entry name" value="ARHD_Rieske_2Fe_2S"/>
</dbReference>
<evidence type="ECO:0000256" key="5">
    <source>
        <dbReference type="ARBA" id="ARBA00023004"/>
    </source>
</evidence>
<proteinExistence type="predicted"/>
<keyword evidence="5" id="KW-0408">Iron</keyword>
<evidence type="ECO:0000256" key="7">
    <source>
        <dbReference type="ARBA" id="ARBA00023027"/>
    </source>
</evidence>
<organism evidence="9 10">
    <name type="scientific">Haloferax marinum</name>
    <dbReference type="NCBI Taxonomy" id="2666143"/>
    <lineage>
        <taxon>Archaea</taxon>
        <taxon>Methanobacteriati</taxon>
        <taxon>Methanobacteriota</taxon>
        <taxon>Stenosarchaea group</taxon>
        <taxon>Halobacteria</taxon>
        <taxon>Halobacteriales</taxon>
        <taxon>Haloferacaceae</taxon>
        <taxon>Haloferax</taxon>
    </lineage>
</organism>
<dbReference type="Pfam" id="PF00355">
    <property type="entry name" value="Rieske"/>
    <property type="match status" value="1"/>
</dbReference>
<dbReference type="Gene3D" id="3.90.380.10">
    <property type="entry name" value="Naphthalene 1,2-dioxygenase Alpha Subunit, Chain A, domain 1"/>
    <property type="match status" value="2"/>
</dbReference>
<accession>A0A6A8GB57</accession>
<comment type="cofactor">
    <cofactor evidence="1">
        <name>Fe cation</name>
        <dbReference type="ChEBI" id="CHEBI:24875"/>
    </cofactor>
</comment>
<keyword evidence="7" id="KW-0520">NAD</keyword>
<evidence type="ECO:0000313" key="9">
    <source>
        <dbReference type="EMBL" id="MRW98137.1"/>
    </source>
</evidence>
<dbReference type="Proteomes" id="UP000443423">
    <property type="component" value="Unassembled WGS sequence"/>
</dbReference>